<gene>
    <name evidence="7" type="ORF">METZ01_LOCUS320831</name>
</gene>
<dbReference type="EMBL" id="UINC01104654">
    <property type="protein sequence ID" value="SVC67977.1"/>
    <property type="molecule type" value="Genomic_DNA"/>
</dbReference>
<evidence type="ECO:0000256" key="2">
    <source>
        <dbReference type="ARBA" id="ARBA00022630"/>
    </source>
</evidence>
<proteinExistence type="predicted"/>
<organism evidence="7">
    <name type="scientific">marine metagenome</name>
    <dbReference type="NCBI Taxonomy" id="408172"/>
    <lineage>
        <taxon>unclassified sequences</taxon>
        <taxon>metagenomes</taxon>
        <taxon>ecological metagenomes</taxon>
    </lineage>
</organism>
<dbReference type="GO" id="GO:0016491">
    <property type="term" value="F:oxidoreductase activity"/>
    <property type="evidence" value="ECO:0007669"/>
    <property type="project" value="UniProtKB-KW"/>
</dbReference>
<accession>A0A382P567</accession>
<evidence type="ECO:0000256" key="4">
    <source>
        <dbReference type="ARBA" id="ARBA00022857"/>
    </source>
</evidence>
<keyword evidence="5" id="KW-0560">Oxidoreductase</keyword>
<dbReference type="InterPro" id="IPR055275">
    <property type="entry name" value="Ferredox_Rdtase"/>
</dbReference>
<feature type="non-terminal residue" evidence="7">
    <location>
        <position position="300"/>
    </location>
</feature>
<dbReference type="AlphaFoldDB" id="A0A382P567"/>
<dbReference type="Pfam" id="PF07992">
    <property type="entry name" value="Pyr_redox_2"/>
    <property type="match status" value="1"/>
</dbReference>
<keyword evidence="4" id="KW-0521">NADP</keyword>
<keyword evidence="3" id="KW-0274">FAD</keyword>
<dbReference type="InterPro" id="IPR023753">
    <property type="entry name" value="FAD/NAD-binding_dom"/>
</dbReference>
<feature type="domain" description="FAD/NAD(P)-binding" evidence="6">
    <location>
        <begin position="22"/>
        <end position="187"/>
    </location>
</feature>
<dbReference type="Gene3D" id="3.50.50.60">
    <property type="entry name" value="FAD/NAD(P)-binding domain"/>
    <property type="match status" value="1"/>
</dbReference>
<evidence type="ECO:0000256" key="5">
    <source>
        <dbReference type="ARBA" id="ARBA00023002"/>
    </source>
</evidence>
<sequence>MFFQQRFSNVLYRKVWLVTTLSVAVVGAGPSGFYAVDAMLDAFPGCSVDLIDRWPFPFGLVRSGVAPDHLNTKNVTKLYEKTLDKPGVRFVGNVELGRDLSYEELKSLFDVVILAFGMEEPRLLDVPGANLPGVISVTDFVGWYNATPDSKDCADLVSRARSAVVVGNGNVALDIARLLAKTKDELIATDIVPAAADAMVRAPLNDIYVVGRRGPVEASFSFPELSEFGDLEEAQTLVDGANIPGDASAAEETVRKKKERNLRVLRTFAEEKASSKPVRVHFLFHASPVEVIGEDHMTAV</sequence>
<name>A0A382P567_9ZZZZ</name>
<keyword evidence="2" id="KW-0285">Flavoprotein</keyword>
<dbReference type="PRINTS" id="PR00419">
    <property type="entry name" value="ADXRDTASE"/>
</dbReference>
<protein>
    <recommendedName>
        <fullName evidence="6">FAD/NAD(P)-binding domain-containing protein</fullName>
    </recommendedName>
</protein>
<dbReference type="InterPro" id="IPR036188">
    <property type="entry name" value="FAD/NAD-bd_sf"/>
</dbReference>
<evidence type="ECO:0000256" key="3">
    <source>
        <dbReference type="ARBA" id="ARBA00022827"/>
    </source>
</evidence>
<evidence type="ECO:0000313" key="7">
    <source>
        <dbReference type="EMBL" id="SVC67977.1"/>
    </source>
</evidence>
<dbReference type="PANTHER" id="PTHR48467">
    <property type="entry name" value="GLUTAMATE SYNTHASE 1 [NADH], CHLOROPLASTIC-LIKE"/>
    <property type="match status" value="1"/>
</dbReference>
<evidence type="ECO:0000259" key="6">
    <source>
        <dbReference type="Pfam" id="PF07992"/>
    </source>
</evidence>
<reference evidence="7" key="1">
    <citation type="submission" date="2018-05" db="EMBL/GenBank/DDBJ databases">
        <authorList>
            <person name="Lanie J.A."/>
            <person name="Ng W.-L."/>
            <person name="Kazmierczak K.M."/>
            <person name="Andrzejewski T.M."/>
            <person name="Davidsen T.M."/>
            <person name="Wayne K.J."/>
            <person name="Tettelin H."/>
            <person name="Glass J.I."/>
            <person name="Rusch D."/>
            <person name="Podicherti R."/>
            <person name="Tsui H.-C.T."/>
            <person name="Winkler M.E."/>
        </authorList>
    </citation>
    <scope>NUCLEOTIDE SEQUENCE</scope>
</reference>
<comment type="cofactor">
    <cofactor evidence="1">
        <name>FAD</name>
        <dbReference type="ChEBI" id="CHEBI:57692"/>
    </cofactor>
</comment>
<dbReference type="PANTHER" id="PTHR48467:SF1">
    <property type="entry name" value="GLUTAMATE SYNTHASE 1 [NADH], CHLOROPLASTIC-LIKE"/>
    <property type="match status" value="1"/>
</dbReference>
<evidence type="ECO:0000256" key="1">
    <source>
        <dbReference type="ARBA" id="ARBA00001974"/>
    </source>
</evidence>
<dbReference type="SUPFAM" id="SSF51971">
    <property type="entry name" value="Nucleotide-binding domain"/>
    <property type="match status" value="1"/>
</dbReference>